<proteinExistence type="inferred from homology"/>
<protein>
    <submittedName>
        <fullName evidence="5">Alpha/beta hydrolase</fullName>
    </submittedName>
</protein>
<sequence length="356" mass="38683">MMPKIAAAIGACDRRTQGRFAVAASSVDRDAHRGDSGQRRRPSARVCHPRRPTRVVDNDRTSARIAMHCLLVRRFSEALLGFVVVASPIAAVAAHSTAAPAAVERDVAYGPDRAQRLDVYRPHRARNAPIVLMVHGGGWRIGDKAARGVAQAKAAHWNAQGRIVVAINYRLLPQADPLQQAADVARALAHVQREAPRWGGDPTRVVLMGHSAGAHLVALLAAAPELARAQGARPWSGTVALDSAAYDVEALMRQPHLRLYDQAFGADPRYWREASPTRRLHSVPAPMLLVCSSRRRQSCPQARDYARRAVDLGGLAQVLPVQLDHAAINAELGTEGHYTARVDAFLASLWAPVRRD</sequence>
<dbReference type="InterPro" id="IPR049492">
    <property type="entry name" value="BD-FAE-like_dom"/>
</dbReference>
<dbReference type="AlphaFoldDB" id="A0AAU8MRP9"/>
<feature type="region of interest" description="Disordered" evidence="3">
    <location>
        <begin position="23"/>
        <end position="47"/>
    </location>
</feature>
<feature type="compositionally biased region" description="Basic and acidic residues" evidence="3">
    <location>
        <begin position="27"/>
        <end position="38"/>
    </location>
</feature>
<dbReference type="InterPro" id="IPR002168">
    <property type="entry name" value="Lipase_GDXG_HIS_AS"/>
</dbReference>
<name>A0AAU8MRP9_9GAMM</name>
<dbReference type="InterPro" id="IPR050300">
    <property type="entry name" value="GDXG_lipolytic_enzyme"/>
</dbReference>
<dbReference type="PROSITE" id="PS01173">
    <property type="entry name" value="LIPASE_GDXG_HIS"/>
    <property type="match status" value="1"/>
</dbReference>
<dbReference type="RefSeq" id="WP_363797087.1">
    <property type="nucleotide sequence ID" value="NZ_CP159925.1"/>
</dbReference>
<organism evidence="5">
    <name type="scientific">Lysobacter firmicutimachus</name>
    <dbReference type="NCBI Taxonomy" id="1792846"/>
    <lineage>
        <taxon>Bacteria</taxon>
        <taxon>Pseudomonadati</taxon>
        <taxon>Pseudomonadota</taxon>
        <taxon>Gammaproteobacteria</taxon>
        <taxon>Lysobacterales</taxon>
        <taxon>Lysobacteraceae</taxon>
        <taxon>Lysobacter</taxon>
    </lineage>
</organism>
<evidence type="ECO:0000256" key="1">
    <source>
        <dbReference type="ARBA" id="ARBA00010515"/>
    </source>
</evidence>
<evidence type="ECO:0000256" key="2">
    <source>
        <dbReference type="ARBA" id="ARBA00022801"/>
    </source>
</evidence>
<keyword evidence="2 5" id="KW-0378">Hydrolase</keyword>
<dbReference type="InterPro" id="IPR029058">
    <property type="entry name" value="AB_hydrolase_fold"/>
</dbReference>
<feature type="domain" description="BD-FAE-like" evidence="4">
    <location>
        <begin position="117"/>
        <end position="224"/>
    </location>
</feature>
<evidence type="ECO:0000256" key="3">
    <source>
        <dbReference type="SAM" id="MobiDB-lite"/>
    </source>
</evidence>
<dbReference type="PANTHER" id="PTHR48081:SF33">
    <property type="entry name" value="KYNURENINE FORMAMIDASE"/>
    <property type="match status" value="1"/>
</dbReference>
<dbReference type="SUPFAM" id="SSF53474">
    <property type="entry name" value="alpha/beta-Hydrolases"/>
    <property type="match status" value="1"/>
</dbReference>
<evidence type="ECO:0000259" key="4">
    <source>
        <dbReference type="Pfam" id="PF20434"/>
    </source>
</evidence>
<comment type="similarity">
    <text evidence="1">Belongs to the 'GDXG' lipolytic enzyme family.</text>
</comment>
<gene>
    <name evidence="5" type="ORF">ABU614_17895</name>
</gene>
<dbReference type="EMBL" id="CP159925">
    <property type="protein sequence ID" value="XCO74232.1"/>
    <property type="molecule type" value="Genomic_DNA"/>
</dbReference>
<accession>A0AAU8MRP9</accession>
<dbReference type="GO" id="GO:0016787">
    <property type="term" value="F:hydrolase activity"/>
    <property type="evidence" value="ECO:0007669"/>
    <property type="project" value="UniProtKB-KW"/>
</dbReference>
<evidence type="ECO:0000313" key="5">
    <source>
        <dbReference type="EMBL" id="XCO74232.1"/>
    </source>
</evidence>
<dbReference type="Pfam" id="PF20434">
    <property type="entry name" value="BD-FAE"/>
    <property type="match status" value="1"/>
</dbReference>
<reference evidence="5" key="1">
    <citation type="submission" date="2024-06" db="EMBL/GenBank/DDBJ databases">
        <authorList>
            <person name="Li S."/>
        </authorList>
    </citation>
    <scope>NUCLEOTIDE SEQUENCE</scope>
    <source>
        <strain evidence="5">SR10</strain>
    </source>
</reference>
<dbReference type="PANTHER" id="PTHR48081">
    <property type="entry name" value="AB HYDROLASE SUPERFAMILY PROTEIN C4A8.06C"/>
    <property type="match status" value="1"/>
</dbReference>
<dbReference type="Gene3D" id="3.40.50.1820">
    <property type="entry name" value="alpha/beta hydrolase"/>
    <property type="match status" value="1"/>
</dbReference>